<proteinExistence type="predicted"/>
<sequence length="363" mass="39542">MDEVMNQAVDQCLLTEDGPDVTDVSSELTALEIRDLQMRLRQRIAACEAMAASAPVVQLVRRVAAGAQFRETGVVIEVGIGAVVLCLFAPDRLTSEMGGPGLPDLPELVFQRVHEVHRARQRHTDRFAQARRMIDAAIERSAAGMTLVSLKTAPQRVDVKLAGRHLQLEANVSMLNDALRPYTQRIVDWTPRELMSSISCHASEQRKRQRALARMTASAAVFEIDILAERAIALAGADLAVCATSLLGGCDPREGGGQEIILGENAGSRTSIYLRSGRIMASVRIVDVGLVAGHTFIINRPFPETVTDALPGQSATTVVDHPVLQNIRITSAQRDGMQTFVRLKIPKRFIRPAELDEAAQSTV</sequence>
<organism evidence="1 2">
    <name type="scientific">Sphingomonas hankookensis</name>
    <dbReference type="NCBI Taxonomy" id="563996"/>
    <lineage>
        <taxon>Bacteria</taxon>
        <taxon>Pseudomonadati</taxon>
        <taxon>Pseudomonadota</taxon>
        <taxon>Alphaproteobacteria</taxon>
        <taxon>Sphingomonadales</taxon>
        <taxon>Sphingomonadaceae</taxon>
        <taxon>Sphingomonas</taxon>
    </lineage>
</organism>
<evidence type="ECO:0008006" key="3">
    <source>
        <dbReference type="Google" id="ProtNLM"/>
    </source>
</evidence>
<dbReference type="RefSeq" id="WP_066689552.1">
    <property type="nucleotide sequence ID" value="NZ_LQQO01000010.1"/>
</dbReference>
<evidence type="ECO:0000313" key="2">
    <source>
        <dbReference type="Proteomes" id="UP000076609"/>
    </source>
</evidence>
<comment type="caution">
    <text evidence="1">The sequence shown here is derived from an EMBL/GenBank/DDBJ whole genome shotgun (WGS) entry which is preliminary data.</text>
</comment>
<accession>A0ABR5YD67</accession>
<protein>
    <recommendedName>
        <fullName evidence="3">DUF222 domain-containing protein</fullName>
    </recommendedName>
</protein>
<dbReference type="Proteomes" id="UP000076609">
    <property type="component" value="Unassembled WGS sequence"/>
</dbReference>
<name>A0ABR5YD67_9SPHN</name>
<keyword evidence="2" id="KW-1185">Reference proteome</keyword>
<dbReference type="EMBL" id="LQQO01000010">
    <property type="protein sequence ID" value="KZE15986.1"/>
    <property type="molecule type" value="Genomic_DNA"/>
</dbReference>
<reference evidence="2" key="1">
    <citation type="submission" date="2016-01" db="EMBL/GenBank/DDBJ databases">
        <title>Draft genome of Chromobacterium sp. F49.</title>
        <authorList>
            <person name="Hong K.W."/>
        </authorList>
    </citation>
    <scope>NUCLEOTIDE SEQUENCE [LARGE SCALE GENOMIC DNA]</scope>
    <source>
        <strain evidence="2">CN3</strain>
    </source>
</reference>
<gene>
    <name evidence="1" type="ORF">AVT10_12835</name>
</gene>
<evidence type="ECO:0000313" key="1">
    <source>
        <dbReference type="EMBL" id="KZE15986.1"/>
    </source>
</evidence>